<name>A0ABD2W8M4_9HYME</name>
<evidence type="ECO:0008006" key="17">
    <source>
        <dbReference type="Google" id="ProtNLM"/>
    </source>
</evidence>
<dbReference type="PROSITE" id="PS00086">
    <property type="entry name" value="CYTOCHROME_P450"/>
    <property type="match status" value="1"/>
</dbReference>
<keyword evidence="16" id="KW-1185">Reference proteome</keyword>
<dbReference type="SUPFAM" id="SSF48264">
    <property type="entry name" value="Cytochrome P450"/>
    <property type="match status" value="1"/>
</dbReference>
<evidence type="ECO:0000256" key="8">
    <source>
        <dbReference type="ARBA" id="ARBA00022848"/>
    </source>
</evidence>
<dbReference type="InterPro" id="IPR036396">
    <property type="entry name" value="Cyt_P450_sf"/>
</dbReference>
<gene>
    <name evidence="15" type="ORF">TKK_015639</name>
</gene>
<evidence type="ECO:0000256" key="11">
    <source>
        <dbReference type="ARBA" id="ARBA00023033"/>
    </source>
</evidence>
<dbReference type="PRINTS" id="PR00463">
    <property type="entry name" value="EP450I"/>
</dbReference>
<reference evidence="15 16" key="1">
    <citation type="journal article" date="2024" name="bioRxiv">
        <title>A reference genome for Trichogramma kaykai: A tiny desert-dwelling parasitoid wasp with competing sex-ratio distorters.</title>
        <authorList>
            <person name="Culotta J."/>
            <person name="Lindsey A.R."/>
        </authorList>
    </citation>
    <scope>NUCLEOTIDE SEQUENCE [LARGE SCALE GENOMIC DNA]</scope>
    <source>
        <strain evidence="15 16">KSX58</strain>
    </source>
</reference>
<comment type="subcellular location">
    <subcellularLocation>
        <location evidence="3">Endoplasmic reticulum membrane</location>
        <topology evidence="3">Peripheral membrane protein</topology>
    </subcellularLocation>
    <subcellularLocation>
        <location evidence="2">Microsome membrane</location>
        <topology evidence="2">Peripheral membrane protein</topology>
    </subcellularLocation>
</comment>
<dbReference type="PANTHER" id="PTHR24292">
    <property type="entry name" value="CYTOCHROME P450"/>
    <property type="match status" value="1"/>
</dbReference>
<protein>
    <recommendedName>
        <fullName evidence="17">Cytochrome P450</fullName>
    </recommendedName>
</protein>
<feature type="binding site" description="axial binding residue" evidence="13">
    <location>
        <position position="177"/>
    </location>
    <ligand>
        <name>heme</name>
        <dbReference type="ChEBI" id="CHEBI:30413"/>
    </ligand>
    <ligandPart>
        <name>Fe</name>
        <dbReference type="ChEBI" id="CHEBI:18248"/>
    </ligandPart>
</feature>
<accession>A0ABD2W8M4</accession>
<sequence length="233" mass="26187">MMEARSKSEIEGKAANYDLLEMTAQAFLFFLAGFDATSTQISLIAHELALNPDIQQKVVLEINDALLKTPDGKPTYDMINNQLPYFDAVFSETLRRHPVAFLNRVCSKEFELPPALPGRKPFKIQPGMGIMIPVAAIHSDPKYFEDPEKFDPDRFFGKKITAIEATNLGFGMGPRMCIGNRFAKIEIKLFLVRLLNECSLAVSDRTCTTSEYEKNIFAPTPKGGFWLKLKGKK</sequence>
<dbReference type="GO" id="GO:0004497">
    <property type="term" value="F:monooxygenase activity"/>
    <property type="evidence" value="ECO:0007669"/>
    <property type="project" value="UniProtKB-KW"/>
</dbReference>
<evidence type="ECO:0000256" key="10">
    <source>
        <dbReference type="ARBA" id="ARBA00023004"/>
    </source>
</evidence>
<comment type="caution">
    <text evidence="15">The sequence shown here is derived from an EMBL/GenBank/DDBJ whole genome shotgun (WGS) entry which is preliminary data.</text>
</comment>
<dbReference type="InterPro" id="IPR050476">
    <property type="entry name" value="Insect_CytP450_Detox"/>
</dbReference>
<dbReference type="PANTHER" id="PTHR24292:SF54">
    <property type="entry name" value="CYP9F3-RELATED"/>
    <property type="match status" value="1"/>
</dbReference>
<evidence type="ECO:0000256" key="13">
    <source>
        <dbReference type="PIRSR" id="PIRSR602401-1"/>
    </source>
</evidence>
<evidence type="ECO:0000256" key="6">
    <source>
        <dbReference type="ARBA" id="ARBA00022723"/>
    </source>
</evidence>
<dbReference type="Gene3D" id="1.10.630.10">
    <property type="entry name" value="Cytochrome P450"/>
    <property type="match status" value="1"/>
</dbReference>
<evidence type="ECO:0000256" key="4">
    <source>
        <dbReference type="ARBA" id="ARBA00010617"/>
    </source>
</evidence>
<dbReference type="EMBL" id="JBJJXI010000123">
    <property type="protein sequence ID" value="KAL3389414.1"/>
    <property type="molecule type" value="Genomic_DNA"/>
</dbReference>
<keyword evidence="10 13" id="KW-0408">Iron</keyword>
<dbReference type="GO" id="GO:0005789">
    <property type="term" value="C:endoplasmic reticulum membrane"/>
    <property type="evidence" value="ECO:0007669"/>
    <property type="project" value="UniProtKB-SubCell"/>
</dbReference>
<dbReference type="Proteomes" id="UP001627154">
    <property type="component" value="Unassembled WGS sequence"/>
</dbReference>
<keyword evidence="11 14" id="KW-0503">Monooxygenase</keyword>
<dbReference type="InterPro" id="IPR002401">
    <property type="entry name" value="Cyt_P450_E_grp-I"/>
</dbReference>
<proteinExistence type="inferred from homology"/>
<keyword evidence="8" id="KW-0492">Microsome</keyword>
<evidence type="ECO:0000256" key="9">
    <source>
        <dbReference type="ARBA" id="ARBA00023002"/>
    </source>
</evidence>
<evidence type="ECO:0000256" key="1">
    <source>
        <dbReference type="ARBA" id="ARBA00001971"/>
    </source>
</evidence>
<dbReference type="InterPro" id="IPR001128">
    <property type="entry name" value="Cyt_P450"/>
</dbReference>
<evidence type="ECO:0000256" key="3">
    <source>
        <dbReference type="ARBA" id="ARBA00004406"/>
    </source>
</evidence>
<dbReference type="PRINTS" id="PR00385">
    <property type="entry name" value="P450"/>
</dbReference>
<evidence type="ECO:0000313" key="16">
    <source>
        <dbReference type="Proteomes" id="UP001627154"/>
    </source>
</evidence>
<evidence type="ECO:0000256" key="7">
    <source>
        <dbReference type="ARBA" id="ARBA00022824"/>
    </source>
</evidence>
<dbReference type="AlphaFoldDB" id="A0ABD2W8M4"/>
<evidence type="ECO:0000256" key="2">
    <source>
        <dbReference type="ARBA" id="ARBA00004174"/>
    </source>
</evidence>
<organism evidence="15 16">
    <name type="scientific">Trichogramma kaykai</name>
    <dbReference type="NCBI Taxonomy" id="54128"/>
    <lineage>
        <taxon>Eukaryota</taxon>
        <taxon>Metazoa</taxon>
        <taxon>Ecdysozoa</taxon>
        <taxon>Arthropoda</taxon>
        <taxon>Hexapoda</taxon>
        <taxon>Insecta</taxon>
        <taxon>Pterygota</taxon>
        <taxon>Neoptera</taxon>
        <taxon>Endopterygota</taxon>
        <taxon>Hymenoptera</taxon>
        <taxon>Apocrita</taxon>
        <taxon>Proctotrupomorpha</taxon>
        <taxon>Chalcidoidea</taxon>
        <taxon>Trichogrammatidae</taxon>
        <taxon>Trichogramma</taxon>
    </lineage>
</organism>
<dbReference type="Pfam" id="PF00067">
    <property type="entry name" value="p450"/>
    <property type="match status" value="1"/>
</dbReference>
<keyword evidence="12" id="KW-0472">Membrane</keyword>
<evidence type="ECO:0000256" key="12">
    <source>
        <dbReference type="ARBA" id="ARBA00023136"/>
    </source>
</evidence>
<keyword evidence="7" id="KW-0256">Endoplasmic reticulum</keyword>
<dbReference type="InterPro" id="IPR017972">
    <property type="entry name" value="Cyt_P450_CS"/>
</dbReference>
<keyword evidence="5 13" id="KW-0349">Heme</keyword>
<keyword evidence="9 14" id="KW-0560">Oxidoreductase</keyword>
<comment type="cofactor">
    <cofactor evidence="1 13">
        <name>heme</name>
        <dbReference type="ChEBI" id="CHEBI:30413"/>
    </cofactor>
</comment>
<evidence type="ECO:0000256" key="14">
    <source>
        <dbReference type="RuleBase" id="RU000461"/>
    </source>
</evidence>
<evidence type="ECO:0000313" key="15">
    <source>
        <dbReference type="EMBL" id="KAL3389414.1"/>
    </source>
</evidence>
<keyword evidence="6 13" id="KW-0479">Metal-binding</keyword>
<dbReference type="GO" id="GO:0046872">
    <property type="term" value="F:metal ion binding"/>
    <property type="evidence" value="ECO:0007669"/>
    <property type="project" value="UniProtKB-KW"/>
</dbReference>
<comment type="similarity">
    <text evidence="4 14">Belongs to the cytochrome P450 family.</text>
</comment>
<evidence type="ECO:0000256" key="5">
    <source>
        <dbReference type="ARBA" id="ARBA00022617"/>
    </source>
</evidence>